<dbReference type="AlphaFoldDB" id="A0A4D6L3C0"/>
<evidence type="ECO:0000313" key="3">
    <source>
        <dbReference type="Proteomes" id="UP000501690"/>
    </source>
</evidence>
<dbReference type="EMBL" id="CP039346">
    <property type="protein sequence ID" value="QCD83012.1"/>
    <property type="molecule type" value="Genomic_DNA"/>
</dbReference>
<protein>
    <submittedName>
        <fullName evidence="2">Uncharacterized protein</fullName>
    </submittedName>
</protein>
<accession>A0A4D6L3C0</accession>
<organism evidence="2 3">
    <name type="scientific">Vigna unguiculata</name>
    <name type="common">Cowpea</name>
    <dbReference type="NCBI Taxonomy" id="3917"/>
    <lineage>
        <taxon>Eukaryota</taxon>
        <taxon>Viridiplantae</taxon>
        <taxon>Streptophyta</taxon>
        <taxon>Embryophyta</taxon>
        <taxon>Tracheophyta</taxon>
        <taxon>Spermatophyta</taxon>
        <taxon>Magnoliopsida</taxon>
        <taxon>eudicotyledons</taxon>
        <taxon>Gunneridae</taxon>
        <taxon>Pentapetalae</taxon>
        <taxon>rosids</taxon>
        <taxon>fabids</taxon>
        <taxon>Fabales</taxon>
        <taxon>Fabaceae</taxon>
        <taxon>Papilionoideae</taxon>
        <taxon>50 kb inversion clade</taxon>
        <taxon>NPAAA clade</taxon>
        <taxon>indigoferoid/millettioid clade</taxon>
        <taxon>Phaseoleae</taxon>
        <taxon>Vigna</taxon>
    </lineage>
</organism>
<gene>
    <name evidence="2" type="ORF">DEO72_LG2g3354</name>
</gene>
<proteinExistence type="predicted"/>
<reference evidence="2 3" key="1">
    <citation type="submission" date="2019-04" db="EMBL/GenBank/DDBJ databases">
        <title>An improved genome assembly and genetic linkage map for asparagus bean, Vigna unguiculata ssp. sesquipedialis.</title>
        <authorList>
            <person name="Xia Q."/>
            <person name="Zhang R."/>
            <person name="Dong Y."/>
        </authorList>
    </citation>
    <scope>NUCLEOTIDE SEQUENCE [LARGE SCALE GENOMIC DNA]</scope>
    <source>
        <tissue evidence="2">Leaf</tissue>
    </source>
</reference>
<feature type="region of interest" description="Disordered" evidence="1">
    <location>
        <begin position="250"/>
        <end position="272"/>
    </location>
</feature>
<sequence>MLPCGNPQLLKLANQNKPHGNNPCTNKLSNGRLPRHHLHLQNRNPNFPLTLVASGHHSSTIFLLAGEATNLHHLHHLHRVVHHGSVPGTCSTVTHHHAGNHTTFTPSFQIGTASNTTAISLKLRTTILLASITMHHHAGNHTTFTPLFQIGTASNTTATSLKLRTTILLASITAPSPRQPRVLLHASSAEPEEKRSSAIAVSRATATVHAPLTCSRTTTLETTTQLATATPLPHLDQQLSSLHYDHCESPSSSSIFSHRPHQQPPFRSTTNLHQRRHLHLHRSNFRTDLHLLKQ</sequence>
<dbReference type="Proteomes" id="UP000501690">
    <property type="component" value="Linkage Group LG2"/>
</dbReference>
<evidence type="ECO:0000256" key="1">
    <source>
        <dbReference type="SAM" id="MobiDB-lite"/>
    </source>
</evidence>
<keyword evidence="3" id="KW-1185">Reference proteome</keyword>
<evidence type="ECO:0000313" key="2">
    <source>
        <dbReference type="EMBL" id="QCD83012.1"/>
    </source>
</evidence>
<name>A0A4D6L3C0_VIGUN</name>